<keyword evidence="3" id="KW-1185">Reference proteome</keyword>
<accession>A0A9D4KM26</accession>
<reference evidence="2" key="2">
    <citation type="submission" date="2020-11" db="EMBL/GenBank/DDBJ databases">
        <authorList>
            <person name="McCartney M.A."/>
            <person name="Auch B."/>
            <person name="Kono T."/>
            <person name="Mallez S."/>
            <person name="Becker A."/>
            <person name="Gohl D.M."/>
            <person name="Silverstein K.A.T."/>
            <person name="Koren S."/>
            <person name="Bechman K.B."/>
            <person name="Herman A."/>
            <person name="Abrahante J.E."/>
            <person name="Garbe J."/>
        </authorList>
    </citation>
    <scope>NUCLEOTIDE SEQUENCE</scope>
    <source>
        <strain evidence="2">Duluth1</strain>
        <tissue evidence="2">Whole animal</tissue>
    </source>
</reference>
<dbReference type="Proteomes" id="UP000828390">
    <property type="component" value="Unassembled WGS sequence"/>
</dbReference>
<evidence type="ECO:0000313" key="3">
    <source>
        <dbReference type="Proteomes" id="UP000828390"/>
    </source>
</evidence>
<dbReference type="AlphaFoldDB" id="A0A9D4KM26"/>
<comment type="caution">
    <text evidence="2">The sequence shown here is derived from an EMBL/GenBank/DDBJ whole genome shotgun (WGS) entry which is preliminary data.</text>
</comment>
<evidence type="ECO:0000256" key="1">
    <source>
        <dbReference type="SAM" id="MobiDB-lite"/>
    </source>
</evidence>
<dbReference type="EMBL" id="JAIWYP010000004">
    <property type="protein sequence ID" value="KAH3841752.1"/>
    <property type="molecule type" value="Genomic_DNA"/>
</dbReference>
<gene>
    <name evidence="2" type="ORF">DPMN_115230</name>
</gene>
<sequence length="59" mass="6838">MKKGSAFWTISTLLMRRGNGTMTRRQKHNPKCGKQEQVLRRRKPGSQSLVETYVYLLNG</sequence>
<reference evidence="2" key="1">
    <citation type="journal article" date="2019" name="bioRxiv">
        <title>The Genome of the Zebra Mussel, Dreissena polymorpha: A Resource for Invasive Species Research.</title>
        <authorList>
            <person name="McCartney M.A."/>
            <person name="Auch B."/>
            <person name="Kono T."/>
            <person name="Mallez S."/>
            <person name="Zhang Y."/>
            <person name="Obille A."/>
            <person name="Becker A."/>
            <person name="Abrahante J.E."/>
            <person name="Garbe J."/>
            <person name="Badalamenti J.P."/>
            <person name="Herman A."/>
            <person name="Mangelson H."/>
            <person name="Liachko I."/>
            <person name="Sullivan S."/>
            <person name="Sone E.D."/>
            <person name="Koren S."/>
            <person name="Silverstein K.A.T."/>
            <person name="Beckman K.B."/>
            <person name="Gohl D.M."/>
        </authorList>
    </citation>
    <scope>NUCLEOTIDE SEQUENCE</scope>
    <source>
        <strain evidence="2">Duluth1</strain>
        <tissue evidence="2">Whole animal</tissue>
    </source>
</reference>
<feature type="region of interest" description="Disordered" evidence="1">
    <location>
        <begin position="19"/>
        <end position="43"/>
    </location>
</feature>
<organism evidence="2 3">
    <name type="scientific">Dreissena polymorpha</name>
    <name type="common">Zebra mussel</name>
    <name type="synonym">Mytilus polymorpha</name>
    <dbReference type="NCBI Taxonomy" id="45954"/>
    <lineage>
        <taxon>Eukaryota</taxon>
        <taxon>Metazoa</taxon>
        <taxon>Spiralia</taxon>
        <taxon>Lophotrochozoa</taxon>
        <taxon>Mollusca</taxon>
        <taxon>Bivalvia</taxon>
        <taxon>Autobranchia</taxon>
        <taxon>Heteroconchia</taxon>
        <taxon>Euheterodonta</taxon>
        <taxon>Imparidentia</taxon>
        <taxon>Neoheterodontei</taxon>
        <taxon>Myida</taxon>
        <taxon>Dreissenoidea</taxon>
        <taxon>Dreissenidae</taxon>
        <taxon>Dreissena</taxon>
    </lineage>
</organism>
<protein>
    <submittedName>
        <fullName evidence="2">Uncharacterized protein</fullName>
    </submittedName>
</protein>
<evidence type="ECO:0000313" key="2">
    <source>
        <dbReference type="EMBL" id="KAH3841752.1"/>
    </source>
</evidence>
<proteinExistence type="predicted"/>
<name>A0A9D4KM26_DREPO</name>